<dbReference type="Proteomes" id="UP000694394">
    <property type="component" value="Chromosome 14"/>
</dbReference>
<reference evidence="2" key="1">
    <citation type="submission" date="2016-12" db="EMBL/GenBank/DDBJ databases">
        <title>Mouse lemur reference genome and diversity panel.</title>
        <authorList>
            <person name="Harris R."/>
            <person name="Larsen P."/>
            <person name="Liu Y."/>
            <person name="Hughes D.S."/>
            <person name="Murali S."/>
            <person name="Raveendran M."/>
            <person name="Korchina V."/>
            <person name="Wang M."/>
            <person name="Jhangiani S."/>
            <person name="Bandaranaike D."/>
            <person name="Bellair M."/>
            <person name="Blankenburg K."/>
            <person name="Chao H."/>
            <person name="Dahdouli M."/>
            <person name="Dinh H."/>
            <person name="Doddapaneni H."/>
            <person name="English A."/>
            <person name="Firestine M."/>
            <person name="Gnanaolivu R."/>
            <person name="Gross S."/>
            <person name="Hernandez B."/>
            <person name="Javaid M."/>
            <person name="Jayaseelan J."/>
            <person name="Jones J."/>
            <person name="Khan Z."/>
            <person name="Kovar C."/>
            <person name="Kurapati P."/>
            <person name="Le B."/>
            <person name="Lee S."/>
            <person name="Li M."/>
            <person name="Mathew T."/>
            <person name="Narasimhan A."/>
            <person name="Ngo D."/>
            <person name="Nguyen L."/>
            <person name="Okwuonu G."/>
            <person name="Ongeri F."/>
            <person name="Osuji N."/>
            <person name="Pu L.-L."/>
            <person name="Puazo M."/>
            <person name="Quiroz J."/>
            <person name="Raj R."/>
            <person name="Rajbhandari K."/>
            <person name="Reid J.G."/>
            <person name="Santibanez J."/>
            <person name="Sexton D."/>
            <person name="Skinner E."/>
            <person name="Vee V."/>
            <person name="Weissenberger G."/>
            <person name="Wu Y."/>
            <person name="Xin Y."/>
            <person name="Han Y."/>
            <person name="Campbell C."/>
            <person name="Brown A."/>
            <person name="Sullivan B."/>
            <person name="Shelton J."/>
            <person name="Brown S."/>
            <person name="Dudchenko O."/>
            <person name="Machol I."/>
            <person name="Durand N."/>
            <person name="Shamim M."/>
            <person name="Lieberman A."/>
            <person name="Muzny D.M."/>
            <person name="Richards S."/>
            <person name="Yoder A."/>
            <person name="Worley K.C."/>
            <person name="Rogers J."/>
            <person name="Gibbs R.A."/>
        </authorList>
    </citation>
    <scope>NUCLEOTIDE SEQUENCE [LARGE SCALE GENOMIC DNA]</scope>
</reference>
<evidence type="ECO:0000313" key="3">
    <source>
        <dbReference type="Proteomes" id="UP000694394"/>
    </source>
</evidence>
<dbReference type="AlphaFoldDB" id="A0A8C6EC95"/>
<protein>
    <submittedName>
        <fullName evidence="2">Ubiquinol-cytochrome c reductase complex assembly factor 5</fullName>
    </submittedName>
</protein>
<evidence type="ECO:0000313" key="2">
    <source>
        <dbReference type="Ensembl" id="ENSMICP00000038394.1"/>
    </source>
</evidence>
<organism evidence="2 3">
    <name type="scientific">Microcebus murinus</name>
    <name type="common">Gray mouse lemur</name>
    <name type="synonym">Lemur murinus</name>
    <dbReference type="NCBI Taxonomy" id="30608"/>
    <lineage>
        <taxon>Eukaryota</taxon>
        <taxon>Metazoa</taxon>
        <taxon>Chordata</taxon>
        <taxon>Craniata</taxon>
        <taxon>Vertebrata</taxon>
        <taxon>Euteleostomi</taxon>
        <taxon>Mammalia</taxon>
        <taxon>Eutheria</taxon>
        <taxon>Euarchontoglires</taxon>
        <taxon>Primates</taxon>
        <taxon>Strepsirrhini</taxon>
        <taxon>Lemuriformes</taxon>
        <taxon>Cheirogaleidae</taxon>
        <taxon>Microcebus</taxon>
    </lineage>
</organism>
<dbReference type="Ensembl" id="ENSMICT00000053156.2">
    <property type="protein sequence ID" value="ENSMICP00000038394.1"/>
    <property type="gene ID" value="ENSMICG00000042921.1"/>
</dbReference>
<feature type="compositionally biased region" description="Basic and acidic residues" evidence="1">
    <location>
        <begin position="9"/>
        <end position="23"/>
    </location>
</feature>
<reference evidence="2" key="3">
    <citation type="submission" date="2025-09" db="UniProtKB">
        <authorList>
            <consortium name="Ensembl"/>
        </authorList>
    </citation>
    <scope>IDENTIFICATION</scope>
</reference>
<reference evidence="2" key="2">
    <citation type="submission" date="2025-08" db="UniProtKB">
        <authorList>
            <consortium name="Ensembl"/>
        </authorList>
    </citation>
    <scope>IDENTIFICATION</scope>
</reference>
<keyword evidence="3" id="KW-1185">Reference proteome</keyword>
<dbReference type="GeneTree" id="ENSGT00390000013390"/>
<sequence>MFMMSTVEKPQKDSIREGWKMNERLSFSSQ</sequence>
<evidence type="ECO:0000256" key="1">
    <source>
        <dbReference type="SAM" id="MobiDB-lite"/>
    </source>
</evidence>
<name>A0A8C6EC95_MICMU</name>
<proteinExistence type="predicted"/>
<feature type="region of interest" description="Disordered" evidence="1">
    <location>
        <begin position="1"/>
        <end position="30"/>
    </location>
</feature>
<dbReference type="EMBL" id="ABDC03018257">
    <property type="status" value="NOT_ANNOTATED_CDS"/>
    <property type="molecule type" value="Genomic_DNA"/>
</dbReference>
<accession>A0A8C6EC95</accession>
<gene>
    <name evidence="2" type="primary">UQCC5</name>
    <name evidence="2" type="synonym">SMIM4</name>
</gene>